<dbReference type="Proteomes" id="UP000515129">
    <property type="component" value="Chromosome 22"/>
</dbReference>
<evidence type="ECO:0000256" key="1">
    <source>
        <dbReference type="SAM" id="MobiDB-lite"/>
    </source>
</evidence>
<evidence type="ECO:0000313" key="2">
    <source>
        <dbReference type="Proteomes" id="UP000515129"/>
    </source>
</evidence>
<reference evidence="3" key="1">
    <citation type="submission" date="2025-08" db="UniProtKB">
        <authorList>
            <consortium name="RefSeq"/>
        </authorList>
    </citation>
    <scope>IDENTIFICATION</scope>
    <source>
        <strain evidence="3">Wakin</strain>
        <tissue evidence="3">Muscle</tissue>
    </source>
</reference>
<gene>
    <name evidence="3" type="primary">LOC113040528</name>
</gene>
<dbReference type="AlphaFoldDB" id="A0A6P6J9T1"/>
<accession>A0A6P6J9T1</accession>
<protein>
    <submittedName>
        <fullName evidence="3">Receptor-type tyrosine-protein phosphatase C-like</fullName>
    </submittedName>
</protein>
<name>A0A6P6J9T1_CARAU</name>
<dbReference type="GeneID" id="113040528"/>
<organism evidence="2 3">
    <name type="scientific">Carassius auratus</name>
    <name type="common">Goldfish</name>
    <dbReference type="NCBI Taxonomy" id="7957"/>
    <lineage>
        <taxon>Eukaryota</taxon>
        <taxon>Metazoa</taxon>
        <taxon>Chordata</taxon>
        <taxon>Craniata</taxon>
        <taxon>Vertebrata</taxon>
        <taxon>Euteleostomi</taxon>
        <taxon>Actinopterygii</taxon>
        <taxon>Neopterygii</taxon>
        <taxon>Teleostei</taxon>
        <taxon>Ostariophysi</taxon>
        <taxon>Cypriniformes</taxon>
        <taxon>Cyprinidae</taxon>
        <taxon>Cyprininae</taxon>
        <taxon>Carassius</taxon>
    </lineage>
</organism>
<feature type="compositionally biased region" description="Low complexity" evidence="1">
    <location>
        <begin position="23"/>
        <end position="48"/>
    </location>
</feature>
<dbReference type="RefSeq" id="XP_026054632.1">
    <property type="nucleotide sequence ID" value="XM_026198847.1"/>
</dbReference>
<dbReference type="OrthoDB" id="8952549at2759"/>
<evidence type="ECO:0000313" key="3">
    <source>
        <dbReference type="RefSeq" id="XP_026054632.1"/>
    </source>
</evidence>
<feature type="region of interest" description="Disordered" evidence="1">
    <location>
        <begin position="22"/>
        <end position="48"/>
    </location>
</feature>
<proteinExistence type="predicted"/>
<keyword evidence="2" id="KW-1185">Reference proteome</keyword>
<dbReference type="KEGG" id="caua:113040528"/>
<sequence>MILTLLIRSDISPASTCKAVTATQTSSSNDSITSPPITTTTSLTSTQPTSTLHTSTSITVSSCEFVTVHTHLHTGQYSVLKSVKENEAHVVNIKGSKDQIYTIRIKEKHNEIRAAEIYNQTVFKIPFEWLKPCTVYTVSVDDCKLSGNNIFTSSKKVETLKKTVVTSVTDNEVCLKGEFTGIQWDLTECVEITEQNSCAHTHTVVLDTCNYTMNVALPPVKPQINFKKTIPSQFEWMNKPERCNAALLNINCINNENSK</sequence>